<proteinExistence type="predicted"/>
<protein>
    <submittedName>
        <fullName evidence="2">Uncharacterized protein</fullName>
    </submittedName>
</protein>
<gene>
    <name evidence="1" type="ORF">XD72_0265</name>
    <name evidence="2" type="ORF">XE07_0132</name>
</gene>
<dbReference type="EMBL" id="LGHB01000001">
    <property type="protein sequence ID" value="KUK97718.1"/>
    <property type="molecule type" value="Genomic_DNA"/>
</dbReference>
<accession>A0A101IM27</accession>
<organism evidence="2 3">
    <name type="scientific">Methanothrix harundinacea</name>
    <dbReference type="NCBI Taxonomy" id="301375"/>
    <lineage>
        <taxon>Archaea</taxon>
        <taxon>Methanobacteriati</taxon>
        <taxon>Methanobacteriota</taxon>
        <taxon>Stenosarchaea group</taxon>
        <taxon>Methanomicrobia</taxon>
        <taxon>Methanotrichales</taxon>
        <taxon>Methanotrichaceae</taxon>
        <taxon>Methanothrix</taxon>
    </lineage>
</organism>
<dbReference type="PATRIC" id="fig|301375.6.peg.1143"/>
<dbReference type="AlphaFoldDB" id="A0A101IM27"/>
<dbReference type="EMBL" id="LGFT01000004">
    <property type="protein sequence ID" value="KUK45362.1"/>
    <property type="molecule type" value="Genomic_DNA"/>
</dbReference>
<comment type="caution">
    <text evidence="2">The sequence shown here is derived from an EMBL/GenBank/DDBJ whole genome shotgun (WGS) entry which is preliminary data.</text>
</comment>
<dbReference type="Proteomes" id="UP000057043">
    <property type="component" value="Unassembled WGS sequence"/>
</dbReference>
<evidence type="ECO:0000313" key="1">
    <source>
        <dbReference type="EMBL" id="KUK45362.1"/>
    </source>
</evidence>
<evidence type="ECO:0000313" key="4">
    <source>
        <dbReference type="Proteomes" id="UP000057043"/>
    </source>
</evidence>
<dbReference type="Proteomes" id="UP000053961">
    <property type="component" value="Unassembled WGS sequence"/>
</dbReference>
<reference evidence="3 4" key="2">
    <citation type="journal article" date="2015" name="MBio">
        <title>Genome-Resolved Metagenomic Analysis Reveals Roles for Candidate Phyla and Other Microbial Community Members in Biogeochemical Transformations in Oil Reservoirs.</title>
        <authorList>
            <person name="Hu P."/>
            <person name="Tom L."/>
            <person name="Singh A."/>
            <person name="Thomas B.C."/>
            <person name="Baker B.J."/>
            <person name="Piceno Y.M."/>
            <person name="Andersen G.L."/>
            <person name="Banfield J.F."/>
        </authorList>
    </citation>
    <scope>NUCLEOTIDE SEQUENCE [LARGE SCALE GENOMIC DNA]</scope>
    <source>
        <strain evidence="1">57_489</strain>
    </source>
</reference>
<name>A0A101IM27_9EURY</name>
<sequence>MPARISKFERSVVDAFKGSVEDFRNGKIETEDDFLTSLYHHLRAHTDKNKIMKMLINHPVGDCRPPISIFKGDECLVVIEPVTITREGDEIKPYDRSRIKSSMEKLRLCAPFSERGFLIHIDERDPGFDDGFAEWKEDYYRNLWHELEEDKTYLFEVKKGRTNKRRV</sequence>
<reference evidence="2" key="1">
    <citation type="journal article" date="2015" name="MBio">
        <title>Genome-resolved metagenomic analysis reveals roles for candidate phyla and other microbial community members in biogeochemical transformations in oil reservoirs.</title>
        <authorList>
            <person name="Hu P."/>
            <person name="Tom L."/>
            <person name="Singh A."/>
            <person name="Thomas B.C."/>
            <person name="Baker B.J."/>
            <person name="Piceno Y.M."/>
            <person name="Andersen G.L."/>
            <person name="Banfield J.F."/>
        </authorList>
    </citation>
    <scope>NUCLEOTIDE SEQUENCE [LARGE SCALE GENOMIC DNA]</scope>
    <source>
        <strain evidence="2">56_747</strain>
    </source>
</reference>
<evidence type="ECO:0000313" key="2">
    <source>
        <dbReference type="EMBL" id="KUK97718.1"/>
    </source>
</evidence>
<evidence type="ECO:0000313" key="3">
    <source>
        <dbReference type="Proteomes" id="UP000053961"/>
    </source>
</evidence>